<protein>
    <recommendedName>
        <fullName evidence="1">Death domain-containing protein</fullName>
    </recommendedName>
</protein>
<name>A0ABN8PBR8_9CNID</name>
<evidence type="ECO:0000313" key="2">
    <source>
        <dbReference type="EMBL" id="CAH3140502.1"/>
    </source>
</evidence>
<dbReference type="Pfam" id="PF00531">
    <property type="entry name" value="Death"/>
    <property type="match status" value="1"/>
</dbReference>
<evidence type="ECO:0000259" key="1">
    <source>
        <dbReference type="Pfam" id="PF00531"/>
    </source>
</evidence>
<reference evidence="2 3" key="1">
    <citation type="submission" date="2022-05" db="EMBL/GenBank/DDBJ databases">
        <authorList>
            <consortium name="Genoscope - CEA"/>
            <person name="William W."/>
        </authorList>
    </citation>
    <scope>NUCLEOTIDE SEQUENCE [LARGE SCALE GENOMIC DNA]</scope>
</reference>
<feature type="domain" description="Death" evidence="1">
    <location>
        <begin position="113"/>
        <end position="190"/>
    </location>
</feature>
<feature type="non-terminal residue" evidence="2">
    <location>
        <position position="1"/>
    </location>
</feature>
<dbReference type="SUPFAM" id="SSF47986">
    <property type="entry name" value="DEATH domain"/>
    <property type="match status" value="2"/>
</dbReference>
<dbReference type="InterPro" id="IPR000488">
    <property type="entry name" value="Death_dom"/>
</dbReference>
<organism evidence="2 3">
    <name type="scientific">Porites evermanni</name>
    <dbReference type="NCBI Taxonomy" id="104178"/>
    <lineage>
        <taxon>Eukaryota</taxon>
        <taxon>Metazoa</taxon>
        <taxon>Cnidaria</taxon>
        <taxon>Anthozoa</taxon>
        <taxon>Hexacorallia</taxon>
        <taxon>Scleractinia</taxon>
        <taxon>Fungiina</taxon>
        <taxon>Poritidae</taxon>
        <taxon>Porites</taxon>
    </lineage>
</organism>
<dbReference type="Gene3D" id="1.10.533.10">
    <property type="entry name" value="Death Domain, Fas"/>
    <property type="match status" value="1"/>
</dbReference>
<sequence length="212" mass="24343">LLDDTTLTDLWNMHPETLWTVCLRLDDQRNVKNWMDLGFEIGLSRSVLRKFKDPSGHSPSQAILEKIKTLDPTLPITTIQTVLGRLNLGKAESILNPLKDIRTLLGNLDILEDLTGLLDMEERNWRGFALKSGYEFSVSELDSLRPEPISNPTKMVLNYIVQKNPQLTMRSFLMTLEKMKRRDLIHELKEFFKPQDIDNILGSGIASNFHPQ</sequence>
<evidence type="ECO:0000313" key="3">
    <source>
        <dbReference type="Proteomes" id="UP001159427"/>
    </source>
</evidence>
<gene>
    <name evidence="2" type="ORF">PEVE_00041835</name>
</gene>
<proteinExistence type="predicted"/>
<keyword evidence="3" id="KW-1185">Reference proteome</keyword>
<dbReference type="Proteomes" id="UP001159427">
    <property type="component" value="Unassembled WGS sequence"/>
</dbReference>
<comment type="caution">
    <text evidence="2">The sequence shown here is derived from an EMBL/GenBank/DDBJ whole genome shotgun (WGS) entry which is preliminary data.</text>
</comment>
<accession>A0ABN8PBR8</accession>
<dbReference type="InterPro" id="IPR011029">
    <property type="entry name" value="DEATH-like_dom_sf"/>
</dbReference>
<dbReference type="EMBL" id="CALNXI010000802">
    <property type="protein sequence ID" value="CAH3140502.1"/>
    <property type="molecule type" value="Genomic_DNA"/>
</dbReference>